<accession>A0A0N5BTP0</accession>
<protein>
    <submittedName>
        <fullName evidence="2">Uncharacterized protein</fullName>
    </submittedName>
</protein>
<reference evidence="2" key="1">
    <citation type="submission" date="2017-02" db="UniProtKB">
        <authorList>
            <consortium name="WormBaseParasite"/>
        </authorList>
    </citation>
    <scope>IDENTIFICATION</scope>
</reference>
<sequence>MRSLLKRGRPNGLIKFKPIALQVIPNSWAGTNAASKKVQKIPKKNINSLKMNNKHPNLNPSITNTLWYPDKPSIQISLAHNKPTYNDTNKQYNTP</sequence>
<organism evidence="1 2">
    <name type="scientific">Strongyloides papillosus</name>
    <name type="common">Intestinal threadworm</name>
    <dbReference type="NCBI Taxonomy" id="174720"/>
    <lineage>
        <taxon>Eukaryota</taxon>
        <taxon>Metazoa</taxon>
        <taxon>Ecdysozoa</taxon>
        <taxon>Nematoda</taxon>
        <taxon>Chromadorea</taxon>
        <taxon>Rhabditida</taxon>
        <taxon>Tylenchina</taxon>
        <taxon>Panagrolaimomorpha</taxon>
        <taxon>Strongyloidoidea</taxon>
        <taxon>Strongyloididae</taxon>
        <taxon>Strongyloides</taxon>
    </lineage>
</organism>
<name>A0A0N5BTP0_STREA</name>
<evidence type="ECO:0000313" key="1">
    <source>
        <dbReference type="Proteomes" id="UP000046392"/>
    </source>
</evidence>
<keyword evidence="1" id="KW-1185">Reference proteome</keyword>
<proteinExistence type="predicted"/>
<dbReference type="WBParaSite" id="SPAL_0000921750.1">
    <property type="protein sequence ID" value="SPAL_0000921750.1"/>
    <property type="gene ID" value="SPAL_0000921750"/>
</dbReference>
<dbReference type="AlphaFoldDB" id="A0A0N5BTP0"/>
<evidence type="ECO:0000313" key="2">
    <source>
        <dbReference type="WBParaSite" id="SPAL_0000921750.1"/>
    </source>
</evidence>
<dbReference type="Proteomes" id="UP000046392">
    <property type="component" value="Unplaced"/>
</dbReference>